<evidence type="ECO:0000256" key="2">
    <source>
        <dbReference type="ARBA" id="ARBA00022801"/>
    </source>
</evidence>
<evidence type="ECO:0000256" key="1">
    <source>
        <dbReference type="ARBA" id="ARBA00001946"/>
    </source>
</evidence>
<accession>A0AAU8NAS4</accession>
<feature type="domain" description="Nudix hydrolase" evidence="4">
    <location>
        <begin position="9"/>
        <end position="131"/>
    </location>
</feature>
<dbReference type="RefSeq" id="WP_366289736.1">
    <property type="nucleotide sequence ID" value="NZ_CP159992.1"/>
</dbReference>
<dbReference type="PANTHER" id="PTHR43046:SF12">
    <property type="entry name" value="GDP-MANNOSE MANNOSYL HYDROLASE"/>
    <property type="match status" value="1"/>
</dbReference>
<dbReference type="GO" id="GO:0016787">
    <property type="term" value="F:hydrolase activity"/>
    <property type="evidence" value="ECO:0007669"/>
    <property type="project" value="UniProtKB-KW"/>
</dbReference>
<sequence>MQILVKKMKGQDASGIIIIDGQERVLLVHHTYGKKQWSLPGGMVEDGESAWDAAERELKEGINITAKDIEVSGIYFQPHKNRYIYTFRSHAYEGELEVDNQEIDSYVFFGMDELPRPISSFTVERLKDAVSNTKTVFREEQVAKYEILE</sequence>
<dbReference type="EMBL" id="CP159992">
    <property type="protein sequence ID" value="XCP93170.1"/>
    <property type="molecule type" value="Genomic_DNA"/>
</dbReference>
<evidence type="ECO:0000256" key="3">
    <source>
        <dbReference type="ARBA" id="ARBA00022842"/>
    </source>
</evidence>
<dbReference type="AlphaFoldDB" id="A0AAU8NAS4"/>
<keyword evidence="2" id="KW-0378">Hydrolase</keyword>
<dbReference type="InterPro" id="IPR015797">
    <property type="entry name" value="NUDIX_hydrolase-like_dom_sf"/>
</dbReference>
<dbReference type="SUPFAM" id="SSF55811">
    <property type="entry name" value="Nudix"/>
    <property type="match status" value="1"/>
</dbReference>
<reference evidence="5" key="1">
    <citation type="submission" date="2024-05" db="EMBL/GenBank/DDBJ databases">
        <title>Draft genome assemblies of 36 bacteria isolated from hibernating arctic ground squirrels.</title>
        <authorList>
            <person name="McKee H."/>
            <person name="Mullen L."/>
            <person name="Drown D.M."/>
            <person name="Duddleston K.N."/>
        </authorList>
    </citation>
    <scope>NUCLEOTIDE SEQUENCE</scope>
    <source>
        <strain evidence="5">AN1007</strain>
    </source>
</reference>
<organism evidence="5">
    <name type="scientific">Paenibacillus sp. AN1007</name>
    <dbReference type="NCBI Taxonomy" id="3151385"/>
    <lineage>
        <taxon>Bacteria</taxon>
        <taxon>Bacillati</taxon>
        <taxon>Bacillota</taxon>
        <taxon>Bacilli</taxon>
        <taxon>Bacillales</taxon>
        <taxon>Paenibacillaceae</taxon>
        <taxon>Paenibacillus</taxon>
    </lineage>
</organism>
<evidence type="ECO:0000259" key="4">
    <source>
        <dbReference type="PROSITE" id="PS51462"/>
    </source>
</evidence>
<protein>
    <submittedName>
        <fullName evidence="5">NUDIX domain-containing protein</fullName>
    </submittedName>
</protein>
<evidence type="ECO:0000313" key="5">
    <source>
        <dbReference type="EMBL" id="XCP93170.1"/>
    </source>
</evidence>
<comment type="cofactor">
    <cofactor evidence="1">
        <name>Mg(2+)</name>
        <dbReference type="ChEBI" id="CHEBI:18420"/>
    </cofactor>
</comment>
<dbReference type="Pfam" id="PF00293">
    <property type="entry name" value="NUDIX"/>
    <property type="match status" value="1"/>
</dbReference>
<dbReference type="PANTHER" id="PTHR43046">
    <property type="entry name" value="GDP-MANNOSE MANNOSYL HYDROLASE"/>
    <property type="match status" value="1"/>
</dbReference>
<keyword evidence="3" id="KW-0460">Magnesium</keyword>
<name>A0AAU8NAS4_9BACL</name>
<proteinExistence type="predicted"/>
<dbReference type="Gene3D" id="3.90.79.10">
    <property type="entry name" value="Nucleoside Triphosphate Pyrophosphohydrolase"/>
    <property type="match status" value="1"/>
</dbReference>
<dbReference type="InterPro" id="IPR000086">
    <property type="entry name" value="NUDIX_hydrolase_dom"/>
</dbReference>
<gene>
    <name evidence="5" type="ORF">ABXS70_18250</name>
</gene>
<dbReference type="PROSITE" id="PS51462">
    <property type="entry name" value="NUDIX"/>
    <property type="match status" value="1"/>
</dbReference>